<sequence>MRDSTRSNISNYLLGPKSALVTAGVAAPVVVLLHLRCFSQAPCTSLVLQFSSLNSFWLGMTSAISLMEAPVKFTAPTPSVSHILDVGRHVFSALHHAEIVLSLLSLSIATTLERRGCILWQSWSTLAKVSAWLPPIIVLTQGLFLWPTLREAVEARVQGRPSTSKGVAIHQTYTGTELLKILSLAITGLQLSRQAGRIFTFGSV</sequence>
<reference evidence="3" key="1">
    <citation type="journal article" date="2018" name="Nat. Microbiol.">
        <title>Leveraging single-cell genomics to expand the fungal tree of life.</title>
        <authorList>
            <person name="Ahrendt S.R."/>
            <person name="Quandt C.A."/>
            <person name="Ciobanu D."/>
            <person name="Clum A."/>
            <person name="Salamov A."/>
            <person name="Andreopoulos B."/>
            <person name="Cheng J.F."/>
            <person name="Woyke T."/>
            <person name="Pelin A."/>
            <person name="Henrissat B."/>
            <person name="Reynolds N.K."/>
            <person name="Benny G.L."/>
            <person name="Smith M.E."/>
            <person name="James T.Y."/>
            <person name="Grigoriev I.V."/>
        </authorList>
    </citation>
    <scope>NUCLEOTIDE SEQUENCE [LARGE SCALE GENOMIC DNA]</scope>
</reference>
<feature type="transmembrane region" description="Helical" evidence="1">
    <location>
        <begin position="12"/>
        <end position="35"/>
    </location>
</feature>
<keyword evidence="1" id="KW-0472">Membrane</keyword>
<keyword evidence="1" id="KW-1133">Transmembrane helix</keyword>
<dbReference type="OrthoDB" id="165058at2759"/>
<keyword evidence="1" id="KW-0812">Transmembrane</keyword>
<evidence type="ECO:0000313" key="2">
    <source>
        <dbReference type="EMBL" id="RKP12074.1"/>
    </source>
</evidence>
<gene>
    <name evidence="2" type="ORF">BJ684DRAFT_17404</name>
</gene>
<proteinExistence type="predicted"/>
<protein>
    <submittedName>
        <fullName evidence="2">Uncharacterized protein</fullName>
    </submittedName>
</protein>
<dbReference type="AlphaFoldDB" id="A0A4P9Y099"/>
<accession>A0A4P9Y099</accession>
<evidence type="ECO:0000313" key="3">
    <source>
        <dbReference type="Proteomes" id="UP000267251"/>
    </source>
</evidence>
<keyword evidence="3" id="KW-1185">Reference proteome</keyword>
<evidence type="ECO:0000256" key="1">
    <source>
        <dbReference type="SAM" id="Phobius"/>
    </source>
</evidence>
<organism evidence="2 3">
    <name type="scientific">Piptocephalis cylindrospora</name>
    <dbReference type="NCBI Taxonomy" id="1907219"/>
    <lineage>
        <taxon>Eukaryota</taxon>
        <taxon>Fungi</taxon>
        <taxon>Fungi incertae sedis</taxon>
        <taxon>Zoopagomycota</taxon>
        <taxon>Zoopagomycotina</taxon>
        <taxon>Zoopagomycetes</taxon>
        <taxon>Zoopagales</taxon>
        <taxon>Piptocephalidaceae</taxon>
        <taxon>Piptocephalis</taxon>
    </lineage>
</organism>
<name>A0A4P9Y099_9FUNG</name>
<dbReference type="Proteomes" id="UP000267251">
    <property type="component" value="Unassembled WGS sequence"/>
</dbReference>
<dbReference type="EMBL" id="KZ988494">
    <property type="protein sequence ID" value="RKP12074.1"/>
    <property type="molecule type" value="Genomic_DNA"/>
</dbReference>